<dbReference type="EMBL" id="JBHEZX010000001">
    <property type="protein sequence ID" value="MFC1408242.1"/>
    <property type="molecule type" value="Genomic_DNA"/>
</dbReference>
<dbReference type="Gene3D" id="1.10.3720.10">
    <property type="entry name" value="MetI-like"/>
    <property type="match status" value="1"/>
</dbReference>
<accession>A0ABV6V3H0</accession>
<dbReference type="InterPro" id="IPR035906">
    <property type="entry name" value="MetI-like_sf"/>
</dbReference>
<comment type="caution">
    <text evidence="1">The sequence shown here is derived from an EMBL/GenBank/DDBJ whole genome shotgun (WGS) entry which is preliminary data.</text>
</comment>
<dbReference type="Proteomes" id="UP001592582">
    <property type="component" value="Unassembled WGS sequence"/>
</dbReference>
<dbReference type="PANTHER" id="PTHR30193:SF41">
    <property type="entry name" value="DIACETYLCHITOBIOSE UPTAKE SYSTEM PERMEASE PROTEIN NGCF"/>
    <property type="match status" value="1"/>
</dbReference>
<dbReference type="InterPro" id="IPR051393">
    <property type="entry name" value="ABC_transporter_permease"/>
</dbReference>
<protein>
    <submittedName>
        <fullName evidence="1">Carbohydrate ABC transporter permease</fullName>
    </submittedName>
</protein>
<reference evidence="1 2" key="1">
    <citation type="submission" date="2024-09" db="EMBL/GenBank/DDBJ databases">
        <authorList>
            <person name="Lee S.D."/>
        </authorList>
    </citation>
    <scope>NUCLEOTIDE SEQUENCE [LARGE SCALE GENOMIC DNA]</scope>
    <source>
        <strain evidence="1 2">N1-1</strain>
    </source>
</reference>
<evidence type="ECO:0000313" key="1">
    <source>
        <dbReference type="EMBL" id="MFC1408242.1"/>
    </source>
</evidence>
<keyword evidence="2" id="KW-1185">Reference proteome</keyword>
<proteinExistence type="predicted"/>
<dbReference type="PANTHER" id="PTHR30193">
    <property type="entry name" value="ABC TRANSPORTER PERMEASE PROTEIN"/>
    <property type="match status" value="1"/>
</dbReference>
<gene>
    <name evidence="1" type="ORF">ACEZDG_02990</name>
</gene>
<dbReference type="PROSITE" id="PS50928">
    <property type="entry name" value="ABC_TM1"/>
    <property type="match status" value="1"/>
</dbReference>
<dbReference type="SUPFAM" id="SSF161098">
    <property type="entry name" value="MetI-like"/>
    <property type="match status" value="1"/>
</dbReference>
<organism evidence="1 2">
    <name type="scientific">Streptacidiphilus alkalitolerans</name>
    <dbReference type="NCBI Taxonomy" id="3342712"/>
    <lineage>
        <taxon>Bacteria</taxon>
        <taxon>Bacillati</taxon>
        <taxon>Actinomycetota</taxon>
        <taxon>Actinomycetes</taxon>
        <taxon>Kitasatosporales</taxon>
        <taxon>Streptomycetaceae</taxon>
        <taxon>Streptacidiphilus</taxon>
    </lineage>
</organism>
<dbReference type="Pfam" id="PF00528">
    <property type="entry name" value="BPD_transp_1"/>
    <property type="match status" value="1"/>
</dbReference>
<dbReference type="InterPro" id="IPR000515">
    <property type="entry name" value="MetI-like"/>
</dbReference>
<evidence type="ECO:0000313" key="2">
    <source>
        <dbReference type="Proteomes" id="UP001592582"/>
    </source>
</evidence>
<dbReference type="CDD" id="cd06261">
    <property type="entry name" value="TM_PBP2"/>
    <property type="match status" value="1"/>
</dbReference>
<sequence>MALLTKPSAAPRAPLAATAARGRSRGRGAAAVLMAPFFLLFGLATLLPIGYAIWLSLFQEHHSGLGFGAATTVFSGLSNYGTALADPVFRSGFLHVAVFALVYVPLMLAGSLLVSLLLDSALARAKRFLQLALFLPHVVPGIIAAIIWLYLYTPGVSPVVSALQSGGIGFNLDTPFTAIPATANVAVWEVLGYNIVIFYAALQAIPRELLEAAVIDGASELRISLSVKLPLVRSSVGLVGLFTGIGVLQLFQEPLLLNRAAPGVITTFWTPNMYDYAQAFNNSDYGLSAAGSILLALVCAGLSFLVTRISNPWRSS</sequence>
<name>A0ABV6V3H0_9ACTN</name>